<reference evidence="1 2" key="1">
    <citation type="submission" date="2022-04" db="EMBL/GenBank/DDBJ databases">
        <title>Positive selection, recombination, and allopatry shape intraspecific diversity of widespread and dominant cyanobacteria.</title>
        <authorList>
            <person name="Wei J."/>
            <person name="Shu W."/>
            <person name="Hu C."/>
        </authorList>
    </citation>
    <scope>NUCLEOTIDE SEQUENCE [LARGE SCALE GENOMIC DNA]</scope>
    <source>
        <strain evidence="1 2">GB2-A5</strain>
    </source>
</reference>
<comment type="caution">
    <text evidence="1">The sequence shown here is derived from an EMBL/GenBank/DDBJ whole genome shotgun (WGS) entry which is preliminary data.</text>
</comment>
<dbReference type="EMBL" id="JAMPKK010000070">
    <property type="protein sequence ID" value="MEP0867421.1"/>
    <property type="molecule type" value="Genomic_DNA"/>
</dbReference>
<sequence length="230" mass="27056">MLNLNSFVPNEMTIAPKHPLAANMELPIPDGRSASKEEIRLIQRRDRIPGVIKRTLPLDAQIYWEYWWCIPDRVLLEEDLEILRSDRIRQETILSKLVWLFGGYCFGDDSKLHGEKDPVYDWQKVVEFACQHNYQSYVLDIDFLPTAIKQVQQQHSTECVAVEPAHWHIEFFRLQQTESDFEIQEPKNLCSCQIWTGKPFIKNLQTGETLTRYDLWISSPGNIINPIWLR</sequence>
<proteinExistence type="predicted"/>
<protein>
    <submittedName>
        <fullName evidence="1">Uncharacterized protein</fullName>
    </submittedName>
</protein>
<evidence type="ECO:0000313" key="2">
    <source>
        <dbReference type="Proteomes" id="UP001442494"/>
    </source>
</evidence>
<name>A0ABV0JVJ5_9CYAN</name>
<keyword evidence="2" id="KW-1185">Reference proteome</keyword>
<dbReference type="Proteomes" id="UP001442494">
    <property type="component" value="Unassembled WGS sequence"/>
</dbReference>
<organism evidence="1 2">
    <name type="scientific">Funiculus sociatus GB2-A5</name>
    <dbReference type="NCBI Taxonomy" id="2933946"/>
    <lineage>
        <taxon>Bacteria</taxon>
        <taxon>Bacillati</taxon>
        <taxon>Cyanobacteriota</taxon>
        <taxon>Cyanophyceae</taxon>
        <taxon>Coleofasciculales</taxon>
        <taxon>Coleofasciculaceae</taxon>
        <taxon>Funiculus</taxon>
    </lineage>
</organism>
<accession>A0ABV0JVJ5</accession>
<evidence type="ECO:0000313" key="1">
    <source>
        <dbReference type="EMBL" id="MEP0867421.1"/>
    </source>
</evidence>
<dbReference type="RefSeq" id="WP_190422254.1">
    <property type="nucleotide sequence ID" value="NZ_JAMPKK010000070.1"/>
</dbReference>
<gene>
    <name evidence="1" type="ORF">NDI37_23505</name>
</gene>